<accession>A0A133VIA3</accession>
<protein>
    <submittedName>
        <fullName evidence="1">Uncharacterized protein</fullName>
    </submittedName>
</protein>
<comment type="caution">
    <text evidence="1">The sequence shown here is derived from an EMBL/GenBank/DDBJ whole genome shotgun (WGS) entry which is preliminary data.</text>
</comment>
<sequence length="86" mass="9451">MDFSAEALDASTGQKVVLNGTSWFLDLFIAVLFEPGVEKVGEPEYGFVGTFLLNEDSGGLLQKYRWKAHLFQPRVKSAGSPAEEVL</sequence>
<dbReference type="EMBL" id="LHYE01000054">
    <property type="protein sequence ID" value="KXB06183.1"/>
    <property type="molecule type" value="Genomic_DNA"/>
</dbReference>
<evidence type="ECO:0000313" key="1">
    <source>
        <dbReference type="EMBL" id="KXB06183.1"/>
    </source>
</evidence>
<reference evidence="1 2" key="1">
    <citation type="journal article" date="2016" name="Sci. Rep.">
        <title>Metabolic traits of an uncultured archaeal lineage -MSBL1- from brine pools of the Red Sea.</title>
        <authorList>
            <person name="Mwirichia R."/>
            <person name="Alam I."/>
            <person name="Rashid M."/>
            <person name="Vinu M."/>
            <person name="Ba-Alawi W."/>
            <person name="Anthony Kamau A."/>
            <person name="Kamanda Ngugi D."/>
            <person name="Goker M."/>
            <person name="Klenk H.P."/>
            <person name="Bajic V."/>
            <person name="Stingl U."/>
        </authorList>
    </citation>
    <scope>NUCLEOTIDE SEQUENCE [LARGE SCALE GENOMIC DNA]</scope>
    <source>
        <strain evidence="1">SCGC-AAA382A20</strain>
    </source>
</reference>
<keyword evidence="2" id="KW-1185">Reference proteome</keyword>
<name>A0A133VIA3_9EURY</name>
<evidence type="ECO:0000313" key="2">
    <source>
        <dbReference type="Proteomes" id="UP000070263"/>
    </source>
</evidence>
<gene>
    <name evidence="1" type="ORF">AKJ51_04080</name>
</gene>
<organism evidence="1 2">
    <name type="scientific">candidate division MSBL1 archaeon SCGC-AAA382A20</name>
    <dbReference type="NCBI Taxonomy" id="1698280"/>
    <lineage>
        <taxon>Archaea</taxon>
        <taxon>Methanobacteriati</taxon>
        <taxon>Methanobacteriota</taxon>
        <taxon>candidate division MSBL1</taxon>
    </lineage>
</organism>
<proteinExistence type="predicted"/>
<dbReference type="AlphaFoldDB" id="A0A133VIA3"/>
<dbReference type="Proteomes" id="UP000070263">
    <property type="component" value="Unassembled WGS sequence"/>
</dbReference>